<protein>
    <recommendedName>
        <fullName evidence="2">Poly [ADP-ribose] polymerase</fullName>
        <shortName evidence="2">PARP</shortName>
        <ecNumber evidence="2">2.4.2.-</ecNumber>
    </recommendedName>
</protein>
<dbReference type="PANTHER" id="PTHR45740">
    <property type="entry name" value="POLY [ADP-RIBOSE] POLYMERASE"/>
    <property type="match status" value="1"/>
</dbReference>
<keyword evidence="2" id="KW-0808">Transferase</keyword>
<dbReference type="InterPro" id="IPR051712">
    <property type="entry name" value="ARTD-AVP"/>
</dbReference>
<comment type="caution">
    <text evidence="4">The sequence shown here is derived from an EMBL/GenBank/DDBJ whole genome shotgun (WGS) entry which is preliminary data.</text>
</comment>
<proteinExistence type="predicted"/>
<dbReference type="Gene3D" id="3.60.130.10">
    <property type="entry name" value="Clavaminate synthase-like"/>
    <property type="match status" value="1"/>
</dbReference>
<name>A0ABP0JNN5_9DINO</name>
<dbReference type="PROSITE" id="PS51059">
    <property type="entry name" value="PARP_CATALYTIC"/>
    <property type="match status" value="1"/>
</dbReference>
<dbReference type="Gene3D" id="3.90.228.10">
    <property type="match status" value="1"/>
</dbReference>
<evidence type="ECO:0000313" key="4">
    <source>
        <dbReference type="EMBL" id="CAK9016007.1"/>
    </source>
</evidence>
<keyword evidence="5" id="KW-1185">Reference proteome</keyword>
<keyword evidence="1" id="KW-0560">Oxidoreductase</keyword>
<dbReference type="EC" id="2.4.2.-" evidence="2"/>
<organism evidence="4 5">
    <name type="scientific">Durusdinium trenchii</name>
    <dbReference type="NCBI Taxonomy" id="1381693"/>
    <lineage>
        <taxon>Eukaryota</taxon>
        <taxon>Sar</taxon>
        <taxon>Alveolata</taxon>
        <taxon>Dinophyceae</taxon>
        <taxon>Suessiales</taxon>
        <taxon>Symbiodiniaceae</taxon>
        <taxon>Durusdinium</taxon>
    </lineage>
</organism>
<dbReference type="Gene3D" id="6.20.320.10">
    <property type="match status" value="1"/>
</dbReference>
<dbReference type="Pfam" id="PF00644">
    <property type="entry name" value="PARP"/>
    <property type="match status" value="1"/>
</dbReference>
<dbReference type="EMBL" id="CAXAMN010005980">
    <property type="protein sequence ID" value="CAK9016007.1"/>
    <property type="molecule type" value="Genomic_DNA"/>
</dbReference>
<feature type="domain" description="PARP catalytic" evidence="3">
    <location>
        <begin position="345"/>
        <end position="571"/>
    </location>
</feature>
<dbReference type="Proteomes" id="UP001642484">
    <property type="component" value="Unassembled WGS sequence"/>
</dbReference>
<dbReference type="SUPFAM" id="SSF56399">
    <property type="entry name" value="ADP-ribosylation"/>
    <property type="match status" value="2"/>
</dbReference>
<gene>
    <name evidence="4" type="ORF">CCMP2556_LOCUS12324</name>
</gene>
<dbReference type="PANTHER" id="PTHR45740:SF2">
    <property type="entry name" value="POLY [ADP-RIBOSE] POLYMERASE"/>
    <property type="match status" value="1"/>
</dbReference>
<reference evidence="4 5" key="1">
    <citation type="submission" date="2024-02" db="EMBL/GenBank/DDBJ databases">
        <authorList>
            <person name="Chen Y."/>
            <person name="Shah S."/>
            <person name="Dougan E. K."/>
            <person name="Thang M."/>
            <person name="Chan C."/>
        </authorList>
    </citation>
    <scope>NUCLEOTIDE SEQUENCE [LARGE SCALE GENOMIC DNA]</scope>
</reference>
<keyword evidence="2" id="KW-0328">Glycosyltransferase</keyword>
<keyword evidence="2" id="KW-0520">NAD</keyword>
<accession>A0ABP0JNN5</accession>
<evidence type="ECO:0000256" key="1">
    <source>
        <dbReference type="ARBA" id="ARBA00023002"/>
    </source>
</evidence>
<dbReference type="InterPro" id="IPR003819">
    <property type="entry name" value="TauD/TfdA-like"/>
</dbReference>
<dbReference type="InterPro" id="IPR012317">
    <property type="entry name" value="Poly(ADP-ribose)pol_cat_dom"/>
</dbReference>
<sequence>MAWADCGSSIYYRTANNLHYTAQPYGAGEGLCTRPSKGEMASNLPEKYFPREQGLDEYSNNMRCYMQRSNVTGSISAQGPTMNQPRSLTVRYEGEFSTASLAVALAKLLLLPLHTVQLQRSRRLSTRRVQTLSERCDYSIQFLDSTGTLHKSVEATLKVLQSDPGQLNMPLLFNLQIAITDMTEMQREIIPKLAFEELAYVPQRQTCLKEIVASLDLELNEAYLWHGTQVRTGLQIAQESSAIEKYLSGVSDSTLGDRASAVGTYREFVVYHPDQVYPEYLVLYERLHGTRPPEPPPKDMPFLLELPLYWKNVGKNPFAKRVYLHDPTGFSDPMPWIGAAWGGNRPTRNQVQRVKRVEDSVLWCKYMNWKKQLSQELSKRKIDRCKPPNELDGNPNSGHVLTGEIQAEHDGDEAISLENMVPGLNELLLWHGTSREAAAAIASDGTLGGRFILNPSALHGRRFGNGVYLAEDLRKSMSYCKESEGVLHVLLCRAVCGEIFYTEKDRHVDAPDEAKAAKKQSVLANPGKVGPREYILFETAQVYPEYIVEFALSPWTGRAAGALRRRLPAWSRRVDIRTFSKKKKPVALETVVPRDGSRDDLKILPSDPEGLKLKVRSLGSITLEDQNRFVQKVNDHGAAVLVPEEEGDPLAVYKTLDRWFGNCIPHDAMNEHGIVEINPANPTSINTANPKKEHLPHTDDAYTDSPAAFCTLQCRTSAATGGESVLVSGAELLAALSNEELRTLMQPGMVSMGRRPAADGSWMKVRWRCNDGCVGDVAAEVKPSYEQMDAVARHEVHQLVVPLNPGELLIVDNRAIAHGRRPYESDDPRIMWRKNYVGNGELEAQLRTGMCAAFSSMFDGLHSMFDPMSLDTSKLKI</sequence>
<evidence type="ECO:0000256" key="2">
    <source>
        <dbReference type="RuleBase" id="RU362114"/>
    </source>
</evidence>
<dbReference type="SUPFAM" id="SSF51197">
    <property type="entry name" value="Clavaminate synthase-like"/>
    <property type="match status" value="1"/>
</dbReference>
<evidence type="ECO:0000313" key="5">
    <source>
        <dbReference type="Proteomes" id="UP001642484"/>
    </source>
</evidence>
<evidence type="ECO:0000259" key="3">
    <source>
        <dbReference type="PROSITE" id="PS51059"/>
    </source>
</evidence>
<dbReference type="InterPro" id="IPR042098">
    <property type="entry name" value="TauD-like_sf"/>
</dbReference>
<dbReference type="Pfam" id="PF02668">
    <property type="entry name" value="TauD"/>
    <property type="match status" value="2"/>
</dbReference>